<sequence length="92" mass="10189">MKKINKTIAPLSTTPSELLPAQDSDVLELMNKFKCQQAKTLALSQQLSGQMMFIEQAPVLNQTPLSPFERQAVTDLLNAINDGKFSGVKRLK</sequence>
<name>A4C5B9_9GAMM</name>
<evidence type="ECO:0000313" key="1">
    <source>
        <dbReference type="EMBL" id="EAR30751.1"/>
    </source>
</evidence>
<proteinExistence type="predicted"/>
<dbReference type="RefSeq" id="WP_009837049.1">
    <property type="nucleotide sequence ID" value="NZ_AAOH01000001.1"/>
</dbReference>
<gene>
    <name evidence="1" type="ORF">PTD2_04241</name>
</gene>
<comment type="caution">
    <text evidence="1">The sequence shown here is derived from an EMBL/GenBank/DDBJ whole genome shotgun (WGS) entry which is preliminary data.</text>
</comment>
<dbReference type="EMBL" id="AAOH01000001">
    <property type="protein sequence ID" value="EAR30751.1"/>
    <property type="molecule type" value="Genomic_DNA"/>
</dbReference>
<dbReference type="Proteomes" id="UP000006201">
    <property type="component" value="Unassembled WGS sequence"/>
</dbReference>
<keyword evidence="2" id="KW-1185">Reference proteome</keyword>
<accession>A4C5B9</accession>
<dbReference type="AlphaFoldDB" id="A4C5B9"/>
<evidence type="ECO:0000313" key="2">
    <source>
        <dbReference type="Proteomes" id="UP000006201"/>
    </source>
</evidence>
<organism evidence="1 2">
    <name type="scientific">Pseudoalteromonas tunicata D2</name>
    <dbReference type="NCBI Taxonomy" id="87626"/>
    <lineage>
        <taxon>Bacteria</taxon>
        <taxon>Pseudomonadati</taxon>
        <taxon>Pseudomonadota</taxon>
        <taxon>Gammaproteobacteria</taxon>
        <taxon>Alteromonadales</taxon>
        <taxon>Pseudoalteromonadaceae</taxon>
        <taxon>Pseudoalteromonas</taxon>
    </lineage>
</organism>
<dbReference type="HOGENOM" id="CLU_2411005_0_0_6"/>
<dbReference type="STRING" id="87626.PTD2_04241"/>
<protein>
    <submittedName>
        <fullName evidence="1">Uncharacterized protein</fullName>
    </submittedName>
</protein>
<reference evidence="1 2" key="1">
    <citation type="submission" date="2006-02" db="EMBL/GenBank/DDBJ databases">
        <authorList>
            <person name="Moran M.A."/>
            <person name="Kjelleberg S."/>
            <person name="Egan S."/>
            <person name="Saunders N."/>
            <person name="Thomas T."/>
            <person name="Ferriera S."/>
            <person name="Johnson J."/>
            <person name="Kravitz S."/>
            <person name="Halpern A."/>
            <person name="Remington K."/>
            <person name="Beeson K."/>
            <person name="Tran B."/>
            <person name="Rogers Y.-H."/>
            <person name="Friedman R."/>
            <person name="Venter J.C."/>
        </authorList>
    </citation>
    <scope>NUCLEOTIDE SEQUENCE [LARGE SCALE GENOMIC DNA]</scope>
    <source>
        <strain evidence="1 2">D2</strain>
    </source>
</reference>